<evidence type="ECO:0000256" key="3">
    <source>
        <dbReference type="ARBA" id="ARBA00023125"/>
    </source>
</evidence>
<accession>A0A158JTN3</accession>
<dbReference type="GO" id="GO:0006310">
    <property type="term" value="P:DNA recombination"/>
    <property type="evidence" value="ECO:0007669"/>
    <property type="project" value="UniProtKB-KW"/>
</dbReference>
<dbReference type="GO" id="GO:0015074">
    <property type="term" value="P:DNA integration"/>
    <property type="evidence" value="ECO:0007669"/>
    <property type="project" value="UniProtKB-KW"/>
</dbReference>
<dbReference type="InterPro" id="IPR011010">
    <property type="entry name" value="DNA_brk_join_enz"/>
</dbReference>
<keyword evidence="3" id="KW-0238">DNA-binding</keyword>
<dbReference type="InterPro" id="IPR010998">
    <property type="entry name" value="Integrase_recombinase_N"/>
</dbReference>
<keyword evidence="2" id="KW-0229">DNA integration</keyword>
<dbReference type="InterPro" id="IPR013762">
    <property type="entry name" value="Integrase-like_cat_sf"/>
</dbReference>
<dbReference type="Pfam" id="PF00589">
    <property type="entry name" value="Phage_integrase"/>
    <property type="match status" value="1"/>
</dbReference>
<gene>
    <name evidence="7" type="ORF">AWB74_04264</name>
</gene>
<dbReference type="GO" id="GO:0003677">
    <property type="term" value="F:DNA binding"/>
    <property type="evidence" value="ECO:0007669"/>
    <property type="project" value="UniProtKB-KW"/>
</dbReference>
<dbReference type="Proteomes" id="UP000055019">
    <property type="component" value="Unassembled WGS sequence"/>
</dbReference>
<proteinExistence type="inferred from homology"/>
<dbReference type="PANTHER" id="PTHR30349:SF41">
    <property type="entry name" value="INTEGRASE_RECOMBINASE PROTEIN MJ0367-RELATED"/>
    <property type="match status" value="1"/>
</dbReference>
<dbReference type="OrthoDB" id="9784724at2"/>
<feature type="domain" description="Tyr recombinase" evidence="5">
    <location>
        <begin position="385"/>
        <end position="525"/>
    </location>
</feature>
<comment type="caution">
    <text evidence="7">The sequence shown here is derived from an EMBL/GenBank/DDBJ whole genome shotgun (WGS) entry which is preliminary data.</text>
</comment>
<evidence type="ECO:0000256" key="4">
    <source>
        <dbReference type="ARBA" id="ARBA00023172"/>
    </source>
</evidence>
<evidence type="ECO:0000313" key="8">
    <source>
        <dbReference type="Proteomes" id="UP000055019"/>
    </source>
</evidence>
<reference evidence="7" key="1">
    <citation type="submission" date="2016-01" db="EMBL/GenBank/DDBJ databases">
        <authorList>
            <person name="Peeters C."/>
        </authorList>
    </citation>
    <scope>NUCLEOTIDE SEQUENCE [LARGE SCALE GENOMIC DNA]</scope>
    <source>
        <strain evidence="7">LMG 29317</strain>
    </source>
</reference>
<dbReference type="Pfam" id="PF20172">
    <property type="entry name" value="DUF6538"/>
    <property type="match status" value="1"/>
</dbReference>
<evidence type="ECO:0000259" key="5">
    <source>
        <dbReference type="Pfam" id="PF00589"/>
    </source>
</evidence>
<evidence type="ECO:0000256" key="1">
    <source>
        <dbReference type="ARBA" id="ARBA00008857"/>
    </source>
</evidence>
<dbReference type="InterPro" id="IPR046668">
    <property type="entry name" value="DUF6538"/>
</dbReference>
<dbReference type="InterPro" id="IPR050090">
    <property type="entry name" value="Tyrosine_recombinase_XerCD"/>
</dbReference>
<sequence>MKHPYLTTRADSSNYYFRRKIPVPLRAHLKRSDFWLSLETPIKELAVARLTAAALEYECLVAPARAAAVAAAEEETWLPHGLRAASEHEPHPYHPTVQPLGTTRVVALHIPRLVELYKANALSNDEEFRPTLFDDAPAVEHDGTRYDDEAHEAVLQAARKQLRRARAANDLSSVRESVEEHLTWERAWAPADSPVFTELLLAIADAQLAVVEEELRRLEGEVKPTPEFIPLVDQDDTWDAALAGWKVARQPAQKTVDDVERQIERFKAHVGDVPLSVLTADHIENFKVLCLTSDKLEHSRVNTILSLLSPLVSHAIAKKLTALVVNPFKGMKYADKVVQTHRKTVRTAFTVDELQKIFSSPVYTRGHRPKKGGGDAAYWVPLIGLHAGARVEDVCRLTAADIVQRDGVWCFHLHDSKRESRTGTRNVMRYVPVHRNLLELGWLDYVEGCRAAGHAEWLFPDLSVNQYDKRGAVFSNWFNEYLRTTVGIMDPALVFHSFRHTFQAYGELSGISAQVIDELIGHAPDSRYGRKEAGVKRLPFELLTPAMERLDFPNLQLGHLPYAGRA</sequence>
<dbReference type="EMBL" id="FCOM02000019">
    <property type="protein sequence ID" value="SAL71843.1"/>
    <property type="molecule type" value="Genomic_DNA"/>
</dbReference>
<name>A0A158JTN3_9BURK</name>
<dbReference type="RefSeq" id="WP_061148717.1">
    <property type="nucleotide sequence ID" value="NZ_FCOM02000019.1"/>
</dbReference>
<comment type="similarity">
    <text evidence="1">Belongs to the 'phage' integrase family.</text>
</comment>
<dbReference type="CDD" id="cd01184">
    <property type="entry name" value="INT_C_like_1"/>
    <property type="match status" value="1"/>
</dbReference>
<dbReference type="Gene3D" id="1.10.443.10">
    <property type="entry name" value="Intergrase catalytic core"/>
    <property type="match status" value="1"/>
</dbReference>
<evidence type="ECO:0000259" key="6">
    <source>
        <dbReference type="Pfam" id="PF20172"/>
    </source>
</evidence>
<evidence type="ECO:0000256" key="2">
    <source>
        <dbReference type="ARBA" id="ARBA00022908"/>
    </source>
</evidence>
<feature type="domain" description="DUF6538" evidence="6">
    <location>
        <begin position="6"/>
        <end position="59"/>
    </location>
</feature>
<dbReference type="AlphaFoldDB" id="A0A158JTN3"/>
<evidence type="ECO:0000313" key="7">
    <source>
        <dbReference type="EMBL" id="SAL71843.1"/>
    </source>
</evidence>
<keyword evidence="8" id="KW-1185">Reference proteome</keyword>
<dbReference type="SUPFAM" id="SSF56349">
    <property type="entry name" value="DNA breaking-rejoining enzymes"/>
    <property type="match status" value="1"/>
</dbReference>
<dbReference type="PANTHER" id="PTHR30349">
    <property type="entry name" value="PHAGE INTEGRASE-RELATED"/>
    <property type="match status" value="1"/>
</dbReference>
<dbReference type="Gene3D" id="1.10.150.130">
    <property type="match status" value="1"/>
</dbReference>
<protein>
    <submittedName>
        <fullName evidence="7">Phage-related integrase</fullName>
    </submittedName>
</protein>
<dbReference type="InterPro" id="IPR002104">
    <property type="entry name" value="Integrase_catalytic"/>
</dbReference>
<keyword evidence="4" id="KW-0233">DNA recombination</keyword>
<organism evidence="7 8">
    <name type="scientific">Caballeronia arvi</name>
    <dbReference type="NCBI Taxonomy" id="1777135"/>
    <lineage>
        <taxon>Bacteria</taxon>
        <taxon>Pseudomonadati</taxon>
        <taxon>Pseudomonadota</taxon>
        <taxon>Betaproteobacteria</taxon>
        <taxon>Burkholderiales</taxon>
        <taxon>Burkholderiaceae</taxon>
        <taxon>Caballeronia</taxon>
    </lineage>
</organism>